<dbReference type="RefSeq" id="XP_008082734.1">
    <property type="nucleotide sequence ID" value="XM_008084543.1"/>
</dbReference>
<protein>
    <submittedName>
        <fullName evidence="2">Uncharacterized protein</fullName>
    </submittedName>
</protein>
<gene>
    <name evidence="2" type="ORF">GLAREA_12780</name>
</gene>
<organism evidence="2 3">
    <name type="scientific">Glarea lozoyensis (strain ATCC 20868 / MF5171)</name>
    <dbReference type="NCBI Taxonomy" id="1116229"/>
    <lineage>
        <taxon>Eukaryota</taxon>
        <taxon>Fungi</taxon>
        <taxon>Dikarya</taxon>
        <taxon>Ascomycota</taxon>
        <taxon>Pezizomycotina</taxon>
        <taxon>Leotiomycetes</taxon>
        <taxon>Helotiales</taxon>
        <taxon>Helotiaceae</taxon>
        <taxon>Glarea</taxon>
    </lineage>
</organism>
<dbReference type="eggNOG" id="ENOG502QV7E">
    <property type="taxonomic scope" value="Eukaryota"/>
</dbReference>
<dbReference type="AlphaFoldDB" id="S3CUG8"/>
<dbReference type="KEGG" id="glz:GLAREA_12780"/>
<accession>S3CUG8</accession>
<dbReference type="GeneID" id="19471820"/>
<keyword evidence="3" id="KW-1185">Reference proteome</keyword>
<keyword evidence="1" id="KW-0472">Membrane</keyword>
<dbReference type="HOGENOM" id="CLU_012888_0_0_1"/>
<dbReference type="OMA" id="WSWQLAM"/>
<proteinExistence type="predicted"/>
<evidence type="ECO:0000313" key="2">
    <source>
        <dbReference type="EMBL" id="EPE30057.1"/>
    </source>
</evidence>
<reference evidence="2 3" key="1">
    <citation type="journal article" date="2013" name="BMC Genomics">
        <title>Genomics-driven discovery of the pneumocandin biosynthetic gene cluster in the fungus Glarea lozoyensis.</title>
        <authorList>
            <person name="Chen L."/>
            <person name="Yue Q."/>
            <person name="Zhang X."/>
            <person name="Xiang M."/>
            <person name="Wang C."/>
            <person name="Li S."/>
            <person name="Che Y."/>
            <person name="Ortiz-Lopez F.J."/>
            <person name="Bills G.F."/>
            <person name="Liu X."/>
            <person name="An Z."/>
        </authorList>
    </citation>
    <scope>NUCLEOTIDE SEQUENCE [LARGE SCALE GENOMIC DNA]</scope>
    <source>
        <strain evidence="3">ATCC 20868 / MF5171</strain>
    </source>
</reference>
<dbReference type="OrthoDB" id="2591256at2759"/>
<evidence type="ECO:0000313" key="3">
    <source>
        <dbReference type="Proteomes" id="UP000016922"/>
    </source>
</evidence>
<dbReference type="EMBL" id="KE145365">
    <property type="protein sequence ID" value="EPE30057.1"/>
    <property type="molecule type" value="Genomic_DNA"/>
</dbReference>
<evidence type="ECO:0000256" key="1">
    <source>
        <dbReference type="SAM" id="Phobius"/>
    </source>
</evidence>
<keyword evidence="1" id="KW-0812">Transmembrane</keyword>
<dbReference type="Proteomes" id="UP000016922">
    <property type="component" value="Unassembled WGS sequence"/>
</dbReference>
<name>S3CUG8_GLAL2</name>
<keyword evidence="1" id="KW-1133">Transmembrane helix</keyword>
<feature type="transmembrane region" description="Helical" evidence="1">
    <location>
        <begin position="12"/>
        <end position="29"/>
    </location>
</feature>
<sequence length="803" mass="90127">MCSRLLRPRLWHCIPLFIFTFIVAYQLFIRGDGRFTQELENPENLKSNSEDHENCNSNVLSQSTDNEPNIFTSIPEWLKLGLPGCAINQSIEKICHKNASENWMKSVSSFHHADTPHDNYFYSDCNVAAHVVLTNSSYDSNLNGVASRLVVAWPAGNSGACLFFQSAQNPNSDLAITFVNTTEGSPLGPVYLPTEHLPSIGVKGVIKFGAVTNIPLVIAGSVRAIRDYTEGSGQLHPALQEKLRFTMHGTEYISISRLLLDNVTEMVVSFQRRSAGPIHLKDDKAVLEPGEYLFSARFNYHQLEQLKINDVLMPGGYHQTQDQEARALSFLSFSEKFLAGSWRFLTYFGRDDMISTLLLQPVLTNSAIEAVLGSVLERINRTDGSACHEEIIGDYATFLNMADGISSTEARCDYSMIDIDYFLPILMHAYFVESDAGHERLENLLLTSAGRVVVKNQGLTWGDLFTTLVNKIMRETASFTAPEGQKRENLIKLRDGYDTGVWRDSIYGLGGGRIPFDVNVALVPAALRSIARLAQRFGHKIFGDDWDELSSLAERYAQVWEDHTLEFFRVDIPVKVAQQRLDDFARSSDFYDGPSHSELVDADISYYAVALDGSNGLDMVSIMNTDACCRIFFLNGTNQPRLTHYLNATALSIIRPFPAGLRTPLGLVVANPAYSGVQELNQNFTNSAYHGTVIWSWQQVGMAKGLERQLDRCNSLHRPSFCNDKLVYNNVRTAYNVLWDNIEANQEYLSDEVWTWIYKDGSYHHAALSSLQPPPGVERPAESNVIQLWSLTFLAVKRNQELR</sequence>